<name>A0A6H2A6H9_9ZZZZ</name>
<protein>
    <submittedName>
        <fullName evidence="1">Uncharacterized protein</fullName>
    </submittedName>
</protein>
<dbReference type="AlphaFoldDB" id="A0A6H2A6H9"/>
<evidence type="ECO:0000313" key="1">
    <source>
        <dbReference type="EMBL" id="QJA55241.1"/>
    </source>
</evidence>
<organism evidence="1">
    <name type="scientific">viral metagenome</name>
    <dbReference type="NCBI Taxonomy" id="1070528"/>
    <lineage>
        <taxon>unclassified sequences</taxon>
        <taxon>metagenomes</taxon>
        <taxon>organismal metagenomes</taxon>
    </lineage>
</organism>
<accession>A0A6H2A6H9</accession>
<reference evidence="1" key="1">
    <citation type="submission" date="2020-03" db="EMBL/GenBank/DDBJ databases">
        <title>The deep terrestrial virosphere.</title>
        <authorList>
            <person name="Holmfeldt K."/>
            <person name="Nilsson E."/>
            <person name="Simone D."/>
            <person name="Lopez-Fernandez M."/>
            <person name="Wu X."/>
            <person name="de Brujin I."/>
            <person name="Lundin D."/>
            <person name="Andersson A."/>
            <person name="Bertilsson S."/>
            <person name="Dopson M."/>
        </authorList>
    </citation>
    <scope>NUCLEOTIDE SEQUENCE</scope>
    <source>
        <strain evidence="1">TM448A07775</strain>
    </source>
</reference>
<proteinExistence type="predicted"/>
<dbReference type="EMBL" id="MT144580">
    <property type="protein sequence ID" value="QJA55241.1"/>
    <property type="molecule type" value="Genomic_DNA"/>
</dbReference>
<gene>
    <name evidence="1" type="ORF">TM448A07775_0008</name>
</gene>
<sequence>MIKYRLIFTAKRTKKKYRSPFVYTLQQADEKLKAFTLNKGVQKKVGRSKYPIEAVWKEDYGQYAGADFDFFVRRAKKAWGKSREK</sequence>